<gene>
    <name evidence="8" type="primary">alr</name>
    <name evidence="8" type="ORF">H8S17_06250</name>
</gene>
<evidence type="ECO:0000256" key="4">
    <source>
        <dbReference type="HAMAP-Rule" id="MF_01201"/>
    </source>
</evidence>
<dbReference type="SUPFAM" id="SSF51419">
    <property type="entry name" value="PLP-binding barrel"/>
    <property type="match status" value="1"/>
</dbReference>
<evidence type="ECO:0000313" key="9">
    <source>
        <dbReference type="Proteomes" id="UP000606720"/>
    </source>
</evidence>
<dbReference type="RefSeq" id="WP_186866638.1">
    <property type="nucleotide sequence ID" value="NZ_JACOPH010000003.1"/>
</dbReference>
<evidence type="ECO:0000256" key="2">
    <source>
        <dbReference type="ARBA" id="ARBA00022898"/>
    </source>
</evidence>
<dbReference type="InterPro" id="IPR011079">
    <property type="entry name" value="Ala_racemase_C"/>
</dbReference>
<feature type="domain" description="Alanine racemase C-terminal" evidence="7">
    <location>
        <begin position="247"/>
        <end position="375"/>
    </location>
</feature>
<dbReference type="EMBL" id="JACOPH010000003">
    <property type="protein sequence ID" value="MBC5713820.1"/>
    <property type="molecule type" value="Genomic_DNA"/>
</dbReference>
<comment type="caution">
    <text evidence="8">The sequence shown here is derived from an EMBL/GenBank/DDBJ whole genome shotgun (WGS) entry which is preliminary data.</text>
</comment>
<dbReference type="InterPro" id="IPR000821">
    <property type="entry name" value="Ala_racemase"/>
</dbReference>
<dbReference type="SUPFAM" id="SSF50621">
    <property type="entry name" value="Alanine racemase C-terminal domain-like"/>
    <property type="match status" value="1"/>
</dbReference>
<dbReference type="InterPro" id="IPR029066">
    <property type="entry name" value="PLP-binding_barrel"/>
</dbReference>
<dbReference type="InterPro" id="IPR001608">
    <property type="entry name" value="Ala_racemase_N"/>
</dbReference>
<feature type="binding site" evidence="4 6">
    <location>
        <position position="137"/>
    </location>
    <ligand>
        <name>substrate</name>
    </ligand>
</feature>
<dbReference type="EC" id="5.1.1.1" evidence="4"/>
<keyword evidence="2 4" id="KW-0663">Pyridoxal phosphate</keyword>
<organism evidence="8 9">
    <name type="scientific">Roseburia zhanii</name>
    <dbReference type="NCBI Taxonomy" id="2763064"/>
    <lineage>
        <taxon>Bacteria</taxon>
        <taxon>Bacillati</taxon>
        <taxon>Bacillota</taxon>
        <taxon>Clostridia</taxon>
        <taxon>Lachnospirales</taxon>
        <taxon>Lachnospiraceae</taxon>
        <taxon>Roseburia</taxon>
    </lineage>
</organism>
<reference evidence="8" key="1">
    <citation type="submission" date="2020-08" db="EMBL/GenBank/DDBJ databases">
        <title>Genome public.</title>
        <authorList>
            <person name="Liu C."/>
            <person name="Sun Q."/>
        </authorList>
    </citation>
    <scope>NUCLEOTIDE SEQUENCE</scope>
    <source>
        <strain evidence="8">BX1005</strain>
    </source>
</reference>
<dbReference type="GO" id="GO:0030170">
    <property type="term" value="F:pyridoxal phosphate binding"/>
    <property type="evidence" value="ECO:0007669"/>
    <property type="project" value="UniProtKB-UniRule"/>
</dbReference>
<evidence type="ECO:0000256" key="3">
    <source>
        <dbReference type="ARBA" id="ARBA00023235"/>
    </source>
</evidence>
<feature type="active site" description="Proton acceptor; specific for D-alanine" evidence="4">
    <location>
        <position position="38"/>
    </location>
</feature>
<comment type="similarity">
    <text evidence="4">Belongs to the alanine racemase family.</text>
</comment>
<feature type="modified residue" description="N6-(pyridoxal phosphate)lysine" evidence="4 5">
    <location>
        <position position="38"/>
    </location>
</feature>
<sequence>MRRYNRIYAKIDLDAIDFNLRSMEEKISDHTKIIAVIKTDGYGHGAAEIAAEIEPDEKVFGYAVATAEEAYSLRKHQLKKPILILGYTFEEDYEDLVDLDVRPAVYTYAMAEGFSKAAQKLHKTAKLHIKLDTGMSRIGYQITEESADEILKISKLPGIEIEGMFTHFARADELDKTPAYQQMEEYQKMVDMLSKRGIEIPLKHCSNSAGIAEIPEANMDIVRAGITLYGLWPSEEVSRDSLALSPVMSLKSKIVHIKTLEAGRSISYGGTYKLKEEKTIATIPVGYGDGYPRSLSNKGYVLIHGQKAPILGRVCMDQFMVDISDIKEAELLDEVTLLGEDHGSFISMEELGDLSGRFNYEFACDIGKRVPRIFYKNGKMVSERDYFDHIE</sequence>
<evidence type="ECO:0000256" key="6">
    <source>
        <dbReference type="PIRSR" id="PIRSR600821-52"/>
    </source>
</evidence>
<evidence type="ECO:0000256" key="5">
    <source>
        <dbReference type="PIRSR" id="PIRSR600821-50"/>
    </source>
</evidence>
<dbReference type="HAMAP" id="MF_01201">
    <property type="entry name" value="Ala_racemase"/>
    <property type="match status" value="1"/>
</dbReference>
<dbReference type="PRINTS" id="PR00992">
    <property type="entry name" value="ALARACEMASE"/>
</dbReference>
<dbReference type="Pfam" id="PF01168">
    <property type="entry name" value="Ala_racemase_N"/>
    <property type="match status" value="1"/>
</dbReference>
<comment type="function">
    <text evidence="4">Catalyzes the interconversion of L-alanine and D-alanine. May also act on other amino acids.</text>
</comment>
<dbReference type="NCBIfam" id="TIGR00492">
    <property type="entry name" value="alr"/>
    <property type="match status" value="1"/>
</dbReference>
<comment type="pathway">
    <text evidence="4">Amino-acid biosynthesis; D-alanine biosynthesis; D-alanine from L-alanine: step 1/1.</text>
</comment>
<dbReference type="AlphaFoldDB" id="A0A923LP62"/>
<evidence type="ECO:0000259" key="7">
    <source>
        <dbReference type="SMART" id="SM01005"/>
    </source>
</evidence>
<accession>A0A923LP62</accession>
<dbReference type="InterPro" id="IPR009006">
    <property type="entry name" value="Ala_racemase/Decarboxylase_C"/>
</dbReference>
<dbReference type="GO" id="GO:0008784">
    <property type="term" value="F:alanine racemase activity"/>
    <property type="evidence" value="ECO:0007669"/>
    <property type="project" value="UniProtKB-UniRule"/>
</dbReference>
<feature type="active site" description="Proton acceptor; specific for L-alanine" evidence="4">
    <location>
        <position position="268"/>
    </location>
</feature>
<comment type="cofactor">
    <cofactor evidence="1 4 5">
        <name>pyridoxal 5'-phosphate</name>
        <dbReference type="ChEBI" id="CHEBI:597326"/>
    </cofactor>
</comment>
<dbReference type="GO" id="GO:0009252">
    <property type="term" value="P:peptidoglycan biosynthetic process"/>
    <property type="evidence" value="ECO:0007669"/>
    <property type="project" value="TreeGrafter"/>
</dbReference>
<comment type="catalytic activity">
    <reaction evidence="4">
        <text>L-alanine = D-alanine</text>
        <dbReference type="Rhea" id="RHEA:20249"/>
        <dbReference type="ChEBI" id="CHEBI:57416"/>
        <dbReference type="ChEBI" id="CHEBI:57972"/>
        <dbReference type="EC" id="5.1.1.1"/>
    </reaction>
</comment>
<dbReference type="PANTHER" id="PTHR30511">
    <property type="entry name" value="ALANINE RACEMASE"/>
    <property type="match status" value="1"/>
</dbReference>
<keyword evidence="9" id="KW-1185">Reference proteome</keyword>
<protein>
    <recommendedName>
        <fullName evidence="4">Alanine racemase</fullName>
        <ecNumber evidence="4">5.1.1.1</ecNumber>
    </recommendedName>
</protein>
<name>A0A923LP62_9FIRM</name>
<dbReference type="Gene3D" id="3.20.20.10">
    <property type="entry name" value="Alanine racemase"/>
    <property type="match status" value="1"/>
</dbReference>
<evidence type="ECO:0000313" key="8">
    <source>
        <dbReference type="EMBL" id="MBC5713820.1"/>
    </source>
</evidence>
<dbReference type="GO" id="GO:0005829">
    <property type="term" value="C:cytosol"/>
    <property type="evidence" value="ECO:0007669"/>
    <property type="project" value="TreeGrafter"/>
</dbReference>
<dbReference type="GO" id="GO:0030632">
    <property type="term" value="P:D-alanine biosynthetic process"/>
    <property type="evidence" value="ECO:0007669"/>
    <property type="project" value="UniProtKB-UniRule"/>
</dbReference>
<dbReference type="Gene3D" id="2.40.37.10">
    <property type="entry name" value="Lyase, Ornithine Decarboxylase, Chain A, domain 1"/>
    <property type="match status" value="1"/>
</dbReference>
<dbReference type="FunFam" id="3.20.20.10:FF:000002">
    <property type="entry name" value="Alanine racemase"/>
    <property type="match status" value="1"/>
</dbReference>
<dbReference type="CDD" id="cd00430">
    <property type="entry name" value="PLPDE_III_AR"/>
    <property type="match status" value="1"/>
</dbReference>
<dbReference type="SMART" id="SM01005">
    <property type="entry name" value="Ala_racemase_C"/>
    <property type="match status" value="1"/>
</dbReference>
<dbReference type="Proteomes" id="UP000606720">
    <property type="component" value="Unassembled WGS sequence"/>
</dbReference>
<dbReference type="PANTHER" id="PTHR30511:SF0">
    <property type="entry name" value="ALANINE RACEMASE, CATABOLIC-RELATED"/>
    <property type="match status" value="1"/>
</dbReference>
<dbReference type="Pfam" id="PF00842">
    <property type="entry name" value="Ala_racemase_C"/>
    <property type="match status" value="1"/>
</dbReference>
<evidence type="ECO:0000256" key="1">
    <source>
        <dbReference type="ARBA" id="ARBA00001933"/>
    </source>
</evidence>
<proteinExistence type="inferred from homology"/>
<keyword evidence="3 4" id="KW-0413">Isomerase</keyword>
<feature type="binding site" evidence="4 6">
    <location>
        <position position="316"/>
    </location>
    <ligand>
        <name>substrate</name>
    </ligand>
</feature>